<dbReference type="RefSeq" id="WP_128210465.1">
    <property type="nucleotide sequence ID" value="NZ_JBHRSO010000036.1"/>
</dbReference>
<dbReference type="AlphaFoldDB" id="A0A443J7M1"/>
<protein>
    <recommendedName>
        <fullName evidence="3">Relaxase</fullName>
    </recommendedName>
</protein>
<accession>A0A443J7M1</accession>
<comment type="caution">
    <text evidence="1">The sequence shown here is derived from an EMBL/GenBank/DDBJ whole genome shotgun (WGS) entry which is preliminary data.</text>
</comment>
<evidence type="ECO:0008006" key="3">
    <source>
        <dbReference type="Google" id="ProtNLM"/>
    </source>
</evidence>
<evidence type="ECO:0000313" key="1">
    <source>
        <dbReference type="EMBL" id="RWR16494.1"/>
    </source>
</evidence>
<dbReference type="EMBL" id="SAUZ01000042">
    <property type="protein sequence ID" value="RWR16494.1"/>
    <property type="molecule type" value="Genomic_DNA"/>
</dbReference>
<reference evidence="1 2" key="2">
    <citation type="submission" date="2019-01" db="EMBL/GenBank/DDBJ databases">
        <authorList>
            <person name="Li Y."/>
        </authorList>
    </citation>
    <scope>NUCLEOTIDE SEQUENCE [LARGE SCALE GENOMIC DNA]</scope>
    <source>
        <strain evidence="1 2">SK2B-1</strain>
    </source>
</reference>
<proteinExistence type="predicted"/>
<name>A0A443J7M1_9RHOB</name>
<reference evidence="1 2" key="1">
    <citation type="submission" date="2019-01" db="EMBL/GenBank/DDBJ databases">
        <title>Sinorhodobacter populi sp. nov. isolated from the symptomatic bark tissue of Populus euramericana canker.</title>
        <authorList>
            <person name="Xu G."/>
        </authorList>
    </citation>
    <scope>NUCLEOTIDE SEQUENCE [LARGE SCALE GENOMIC DNA]</scope>
    <source>
        <strain evidence="1 2">SK2B-1</strain>
    </source>
</reference>
<organism evidence="1 2">
    <name type="scientific">Paenirhodobacter populi</name>
    <dbReference type="NCBI Taxonomy" id="2306993"/>
    <lineage>
        <taxon>Bacteria</taxon>
        <taxon>Pseudomonadati</taxon>
        <taxon>Pseudomonadota</taxon>
        <taxon>Alphaproteobacteria</taxon>
        <taxon>Rhodobacterales</taxon>
        <taxon>Rhodobacter group</taxon>
        <taxon>Paenirhodobacter</taxon>
    </lineage>
</organism>
<sequence length="112" mass="12627">MRAHSRSYPDASFLDAYDFRPGAELIGGTVPYDRPAELRRSFERLAGDQGLLHITLSLPAGLRADRDLWTRTILTQLGQMDLPPYATPWITARHTDAHCDHIHVAVALRCFD</sequence>
<dbReference type="Proteomes" id="UP000284476">
    <property type="component" value="Unassembled WGS sequence"/>
</dbReference>
<evidence type="ECO:0000313" key="2">
    <source>
        <dbReference type="Proteomes" id="UP000284476"/>
    </source>
</evidence>
<gene>
    <name evidence="1" type="ORF">D2T30_21480</name>
</gene>